<feature type="transmembrane region" description="Helical" evidence="2">
    <location>
        <begin position="93"/>
        <end position="116"/>
    </location>
</feature>
<evidence type="ECO:0000313" key="4">
    <source>
        <dbReference type="Proteomes" id="UP000254101"/>
    </source>
</evidence>
<feature type="transmembrane region" description="Helical" evidence="2">
    <location>
        <begin position="68"/>
        <end position="87"/>
    </location>
</feature>
<sequence length="524" mass="56223">MQTPSSAPENSGADVSDGSSDPAAVQRRRIGIDYVVTAFTRWWTIEVSGTVDQAAVIEKRRAECELTARYVLMVCMSAGIAILGMLLSSPAVVIGAMLIAPLMDPIMGVGFALAVGDFSWLRRAVRSLVLGVVLAILVCAALVVFSPIQIVTPEIASRTQPNLFDLMVAIFSAIAGAYAVIRGREGTIVGVAIATALMPPLAAVGYGLATLNMTVFSGALLLFVTNLTAIALTATAMARGYGFSTRLTEKQSQLQAFLIFGAFVALSVPLGLSLYQIGWESQAERTIRDNLVDVFEGKAQSVEPTVSFADDAISVTAEVYTDTLYSTAQVEDRARRSLEAALGRPVSVQIMQVESADAVEAQRLQLREASQREEATMARARTIAQRLAMVAGVPDDAVTVDRQQRRALVAVRPIEGAGLATYRELERRVDATEPEWDIRIEPPLRALPPIPFDEEGELTGEGRSALGLTIWAQRRVGIPIRLSGSEAQLDAVRDRLARTGVDYEEEVAGTATGAIETAWAIPED</sequence>
<name>A0A395LJE1_9SPHN</name>
<keyword evidence="4" id="KW-1185">Reference proteome</keyword>
<accession>A0A395LJE1</accession>
<dbReference type="Pfam" id="PF04087">
    <property type="entry name" value="DUF389"/>
    <property type="match status" value="1"/>
</dbReference>
<dbReference type="InterPro" id="IPR005240">
    <property type="entry name" value="DUF389"/>
</dbReference>
<dbReference type="PANTHER" id="PTHR20992:SF9">
    <property type="entry name" value="AT15442P-RELATED"/>
    <property type="match status" value="1"/>
</dbReference>
<dbReference type="Proteomes" id="UP000254101">
    <property type="component" value="Unassembled WGS sequence"/>
</dbReference>
<evidence type="ECO:0000256" key="2">
    <source>
        <dbReference type="SAM" id="Phobius"/>
    </source>
</evidence>
<proteinExistence type="predicted"/>
<feature type="transmembrane region" description="Helical" evidence="2">
    <location>
        <begin position="215"/>
        <end position="236"/>
    </location>
</feature>
<evidence type="ECO:0000256" key="1">
    <source>
        <dbReference type="SAM" id="MobiDB-lite"/>
    </source>
</evidence>
<gene>
    <name evidence="3" type="ORF">DL238_05335</name>
</gene>
<keyword evidence="2" id="KW-0472">Membrane</keyword>
<feature type="transmembrane region" description="Helical" evidence="2">
    <location>
        <begin position="128"/>
        <end position="151"/>
    </location>
</feature>
<keyword evidence="2" id="KW-0812">Transmembrane</keyword>
<dbReference type="PANTHER" id="PTHR20992">
    <property type="entry name" value="AT15442P-RELATED"/>
    <property type="match status" value="1"/>
</dbReference>
<dbReference type="RefSeq" id="WP_115491314.1">
    <property type="nucleotide sequence ID" value="NZ_JACHWW010000001.1"/>
</dbReference>
<comment type="caution">
    <text evidence="3">The sequence shown here is derived from an EMBL/GenBank/DDBJ whole genome shotgun (WGS) entry which is preliminary data.</text>
</comment>
<feature type="transmembrane region" description="Helical" evidence="2">
    <location>
        <begin position="257"/>
        <end position="279"/>
    </location>
</feature>
<feature type="region of interest" description="Disordered" evidence="1">
    <location>
        <begin position="1"/>
        <end position="22"/>
    </location>
</feature>
<organism evidence="3 4">
    <name type="scientific">Alteriqipengyuania lutimaris</name>
    <dbReference type="NCBI Taxonomy" id="1538146"/>
    <lineage>
        <taxon>Bacteria</taxon>
        <taxon>Pseudomonadati</taxon>
        <taxon>Pseudomonadota</taxon>
        <taxon>Alphaproteobacteria</taxon>
        <taxon>Sphingomonadales</taxon>
        <taxon>Erythrobacteraceae</taxon>
        <taxon>Alteriqipengyuania</taxon>
    </lineage>
</organism>
<dbReference type="AlphaFoldDB" id="A0A395LJE1"/>
<evidence type="ECO:0000313" key="3">
    <source>
        <dbReference type="EMBL" id="RDS77093.1"/>
    </source>
</evidence>
<feature type="transmembrane region" description="Helical" evidence="2">
    <location>
        <begin position="163"/>
        <end position="181"/>
    </location>
</feature>
<dbReference type="OrthoDB" id="9790659at2"/>
<reference evidence="3 4" key="1">
    <citation type="submission" date="2018-07" db="EMBL/GenBank/DDBJ databases">
        <title>Erythrobacter nanhaiensis sp. nov., a novel member of the genus Erythrobacter isolated from the South China Sea.</title>
        <authorList>
            <person name="Chen X."/>
            <person name="Liu J."/>
        </authorList>
    </citation>
    <scope>NUCLEOTIDE SEQUENCE [LARGE SCALE GENOMIC DNA]</scope>
    <source>
        <strain evidence="3 4">S-5</strain>
    </source>
</reference>
<keyword evidence="2" id="KW-1133">Transmembrane helix</keyword>
<dbReference type="NCBIfam" id="TIGR00341">
    <property type="entry name" value="TIGR00341 family protein"/>
    <property type="match status" value="1"/>
</dbReference>
<feature type="transmembrane region" description="Helical" evidence="2">
    <location>
        <begin position="188"/>
        <end position="209"/>
    </location>
</feature>
<dbReference type="EMBL" id="QRBB01000001">
    <property type="protein sequence ID" value="RDS77093.1"/>
    <property type="molecule type" value="Genomic_DNA"/>
</dbReference>
<protein>
    <submittedName>
        <fullName evidence="3">TIGR00341 family protein</fullName>
    </submittedName>
</protein>